<evidence type="ECO:0000313" key="5">
    <source>
        <dbReference type="Proteomes" id="UP000838756"/>
    </source>
</evidence>
<dbReference type="Proteomes" id="UP000838756">
    <property type="component" value="Unassembled WGS sequence"/>
</dbReference>
<feature type="domain" description="CTCK" evidence="3">
    <location>
        <begin position="55"/>
        <end position="115"/>
    </location>
</feature>
<protein>
    <submittedName>
        <fullName evidence="4">Jg25502 protein</fullName>
    </submittedName>
</protein>
<keyword evidence="1 2" id="KW-1015">Disulfide bond</keyword>
<name>A0A8S4S6K0_9NEOP</name>
<proteinExistence type="predicted"/>
<dbReference type="SMART" id="SM00041">
    <property type="entry name" value="CT"/>
    <property type="match status" value="1"/>
</dbReference>
<reference evidence="4" key="1">
    <citation type="submission" date="2022-03" db="EMBL/GenBank/DDBJ databases">
        <authorList>
            <person name="Lindestad O."/>
        </authorList>
    </citation>
    <scope>NUCLEOTIDE SEQUENCE</scope>
</reference>
<sequence length="127" mass="14115">MITCQGYAAHSPFPDSDKCLPVELPKSSTKNMIRISNGYKGMCISKDGIEGYKLCKGTCDSGHKINVETKETEPYCNCCRMEHSEKIPVSLTCDDNDVITHHVFSHVLCSCRSCNEINSEGNTLIFM</sequence>
<dbReference type="AlphaFoldDB" id="A0A8S4S6K0"/>
<feature type="disulfide bond" evidence="2">
    <location>
        <begin position="59"/>
        <end position="111"/>
    </location>
</feature>
<keyword evidence="5" id="KW-1185">Reference proteome</keyword>
<gene>
    <name evidence="4" type="primary">jg25502</name>
    <name evidence="4" type="ORF">PAEG_LOCUS21383</name>
</gene>
<feature type="disulfide bond" evidence="2">
    <location>
        <begin position="55"/>
        <end position="109"/>
    </location>
</feature>
<dbReference type="PROSITE" id="PS01185">
    <property type="entry name" value="CTCK_1"/>
    <property type="match status" value="1"/>
</dbReference>
<dbReference type="InterPro" id="IPR029034">
    <property type="entry name" value="Cystine-knot_cytokine"/>
</dbReference>
<comment type="caution">
    <text evidence="2">Lacks conserved residue(s) required for the propagation of feature annotation.</text>
</comment>
<evidence type="ECO:0000259" key="3">
    <source>
        <dbReference type="PROSITE" id="PS01225"/>
    </source>
</evidence>
<evidence type="ECO:0000313" key="4">
    <source>
        <dbReference type="EMBL" id="CAH2246418.1"/>
    </source>
</evidence>
<dbReference type="Gene3D" id="2.10.90.10">
    <property type="entry name" value="Cystine-knot cytokines"/>
    <property type="match status" value="1"/>
</dbReference>
<dbReference type="EMBL" id="CAKXAJ010025933">
    <property type="protein sequence ID" value="CAH2246418.1"/>
    <property type="molecule type" value="Genomic_DNA"/>
</dbReference>
<dbReference type="InterPro" id="IPR006207">
    <property type="entry name" value="Cys_knot_C"/>
</dbReference>
<dbReference type="OrthoDB" id="6889275at2759"/>
<comment type="caution">
    <text evidence="4">The sequence shown here is derived from an EMBL/GenBank/DDBJ whole genome shotgun (WGS) entry which is preliminary data.</text>
</comment>
<dbReference type="PROSITE" id="PS01225">
    <property type="entry name" value="CTCK_2"/>
    <property type="match status" value="1"/>
</dbReference>
<organism evidence="4 5">
    <name type="scientific">Pararge aegeria aegeria</name>
    <dbReference type="NCBI Taxonomy" id="348720"/>
    <lineage>
        <taxon>Eukaryota</taxon>
        <taxon>Metazoa</taxon>
        <taxon>Ecdysozoa</taxon>
        <taxon>Arthropoda</taxon>
        <taxon>Hexapoda</taxon>
        <taxon>Insecta</taxon>
        <taxon>Pterygota</taxon>
        <taxon>Neoptera</taxon>
        <taxon>Endopterygota</taxon>
        <taxon>Lepidoptera</taxon>
        <taxon>Glossata</taxon>
        <taxon>Ditrysia</taxon>
        <taxon>Papilionoidea</taxon>
        <taxon>Nymphalidae</taxon>
        <taxon>Satyrinae</taxon>
        <taxon>Satyrini</taxon>
        <taxon>Parargina</taxon>
        <taxon>Pararge</taxon>
    </lineage>
</organism>
<accession>A0A8S4S6K0</accession>
<evidence type="ECO:0000256" key="1">
    <source>
        <dbReference type="ARBA" id="ARBA00023157"/>
    </source>
</evidence>
<evidence type="ECO:0000256" key="2">
    <source>
        <dbReference type="PROSITE-ProRule" id="PRU00039"/>
    </source>
</evidence>